<dbReference type="InterPro" id="IPR000182">
    <property type="entry name" value="GNAT_dom"/>
</dbReference>
<feature type="domain" description="N-acetyltransferase" evidence="1">
    <location>
        <begin position="29"/>
        <end position="115"/>
    </location>
</feature>
<sequence>MRTKTVTKLVRNLTQKEYSQCKSLNFRYDGCMMYDLPWAKKTYPKQAKVVMIRDAETDMLIAWCLAYPNKTEDNFITQYYTRVKFRGMGYGSRLIYHVRKFAPSPVVMPHDEKSRVFFRKHEDHITVRASHSLY</sequence>
<dbReference type="EMBL" id="MH576964">
    <property type="protein sequence ID" value="AXH66661.1"/>
    <property type="molecule type" value="Genomic_DNA"/>
</dbReference>
<dbReference type="InterPro" id="IPR016181">
    <property type="entry name" value="Acyl_CoA_acyltransferase"/>
</dbReference>
<dbReference type="CDD" id="cd04301">
    <property type="entry name" value="NAT_SF"/>
    <property type="match status" value="1"/>
</dbReference>
<accession>A0A345M840</accession>
<evidence type="ECO:0000259" key="1">
    <source>
        <dbReference type="Pfam" id="PF00583"/>
    </source>
</evidence>
<evidence type="ECO:0000313" key="3">
    <source>
        <dbReference type="Proteomes" id="UP000259040"/>
    </source>
</evidence>
<dbReference type="Proteomes" id="UP000259040">
    <property type="component" value="Segment"/>
</dbReference>
<reference evidence="2 3" key="1">
    <citation type="submission" date="2018-07" db="EMBL/GenBank/DDBJ databases">
        <authorList>
            <person name="Boyd E.M."/>
            <person name="Barkley D.B."/>
            <person name="Naeem H."/>
            <person name="Vanhorne R."/>
            <person name="Nayek S."/>
            <person name="Layton S.R."/>
            <person name="Hughes L.E."/>
            <person name="Garlena R.A."/>
            <person name="Russell D.A."/>
            <person name="Pope W.H."/>
            <person name="Jacobs-Sera D."/>
            <person name="Hatfull G.F."/>
        </authorList>
    </citation>
    <scope>NUCLEOTIDE SEQUENCE [LARGE SCALE GENOMIC DNA]</scope>
</reference>
<dbReference type="SUPFAM" id="SSF55729">
    <property type="entry name" value="Acyl-CoA N-acyltransferases (Nat)"/>
    <property type="match status" value="1"/>
</dbReference>
<name>A0A345M840_9CAUD</name>
<gene>
    <name evidence="2" type="primary">193</name>
    <name evidence="2" type="ORF">SEA_STARBOW_193</name>
</gene>
<organism evidence="2 3">
    <name type="scientific">Streptomyces phage Starbow</name>
    <dbReference type="NCBI Taxonomy" id="2283266"/>
    <lineage>
        <taxon>Viruses</taxon>
        <taxon>Duplodnaviria</taxon>
        <taxon>Heunggongvirae</taxon>
        <taxon>Uroviricota</taxon>
        <taxon>Caudoviricetes</taxon>
        <taxon>Stanwilliamsviridae</taxon>
        <taxon>Boydwoodruffvirinae</taxon>
        <taxon>Karimacvirus</taxon>
        <taxon>Karimacvirus karimac</taxon>
        <taxon>Streptomyces virus Karimac</taxon>
    </lineage>
</organism>
<dbReference type="Gene3D" id="3.40.630.30">
    <property type="match status" value="1"/>
</dbReference>
<dbReference type="GO" id="GO:0016747">
    <property type="term" value="F:acyltransferase activity, transferring groups other than amino-acyl groups"/>
    <property type="evidence" value="ECO:0007669"/>
    <property type="project" value="InterPro"/>
</dbReference>
<evidence type="ECO:0000313" key="2">
    <source>
        <dbReference type="EMBL" id="AXH66661.1"/>
    </source>
</evidence>
<dbReference type="Pfam" id="PF00583">
    <property type="entry name" value="Acetyltransf_1"/>
    <property type="match status" value="1"/>
</dbReference>
<protein>
    <recommendedName>
        <fullName evidence="1">N-acetyltransferase domain-containing protein</fullName>
    </recommendedName>
</protein>
<proteinExistence type="predicted"/>